<name>A0ABN7B7I5_9HEMI</name>
<evidence type="ECO:0000313" key="2">
    <source>
        <dbReference type="Proteomes" id="UP001307889"/>
    </source>
</evidence>
<evidence type="ECO:0000313" key="1">
    <source>
        <dbReference type="EMBL" id="BET00356.1"/>
    </source>
</evidence>
<proteinExistence type="predicted"/>
<protein>
    <submittedName>
        <fullName evidence="1">Uncharacterized protein</fullName>
    </submittedName>
</protein>
<dbReference type="Proteomes" id="UP001307889">
    <property type="component" value="Chromosome 11"/>
</dbReference>
<reference evidence="1 2" key="1">
    <citation type="submission" date="2023-09" db="EMBL/GenBank/DDBJ databases">
        <title>Nesidiocoris tenuis whole genome shotgun sequence.</title>
        <authorList>
            <person name="Shibata T."/>
            <person name="Shimoda M."/>
            <person name="Kobayashi T."/>
            <person name="Uehara T."/>
        </authorList>
    </citation>
    <scope>NUCLEOTIDE SEQUENCE [LARGE SCALE GENOMIC DNA]</scope>
    <source>
        <strain evidence="1 2">Japan</strain>
    </source>
</reference>
<sequence>MRLPRCGIQGKTSKIVIPRRALAFPEPGNFPGKIPIPPPCLPSRRNYPVHKALPAASLPPSAFGFRDYAKFSFVGLELFENIKL</sequence>
<gene>
    <name evidence="1" type="ORF">NTJ_13172</name>
</gene>
<dbReference type="EMBL" id="AP028919">
    <property type="protein sequence ID" value="BET00356.1"/>
    <property type="molecule type" value="Genomic_DNA"/>
</dbReference>
<keyword evidence="2" id="KW-1185">Reference proteome</keyword>
<accession>A0ABN7B7I5</accession>
<organism evidence="1 2">
    <name type="scientific">Nesidiocoris tenuis</name>
    <dbReference type="NCBI Taxonomy" id="355587"/>
    <lineage>
        <taxon>Eukaryota</taxon>
        <taxon>Metazoa</taxon>
        <taxon>Ecdysozoa</taxon>
        <taxon>Arthropoda</taxon>
        <taxon>Hexapoda</taxon>
        <taxon>Insecta</taxon>
        <taxon>Pterygota</taxon>
        <taxon>Neoptera</taxon>
        <taxon>Paraneoptera</taxon>
        <taxon>Hemiptera</taxon>
        <taxon>Heteroptera</taxon>
        <taxon>Panheteroptera</taxon>
        <taxon>Cimicomorpha</taxon>
        <taxon>Miridae</taxon>
        <taxon>Dicyphina</taxon>
        <taxon>Nesidiocoris</taxon>
    </lineage>
</organism>